<evidence type="ECO:0008006" key="7">
    <source>
        <dbReference type="Google" id="ProtNLM"/>
    </source>
</evidence>
<evidence type="ECO:0000256" key="1">
    <source>
        <dbReference type="ARBA" id="ARBA00022574"/>
    </source>
</evidence>
<sequence length="421" mass="46049">MKERGKAGQRSVDERYTQWKSLVPVLYDWLANHNLTDGSVPNTLVIANCDVFNEEARSPFVKKFKTIIHPGEVNRIRELPQNSKIVGTHTDSPDVLIWDVEAQPNRHAVLGAAPSRPDLVLTGHQENAEFALSMCPIEPLVLSGGKDMSVVLWSIEDHISTLGVASDAKSLEASSGSSGGKQAAKAGNNKSSDSPTVAPRGVYQGHEDTVEDVQFCPTSAEEFCSVGDDSCLILWDARAGTSPVVKVEKAHNSDLHCVDWNPHDVNFILTGSADNSVRMFDRRNLSSGGIGSPVHKFEGHSAAWSPDKASVFGSAAEDGFLNVWDHEKVGKKRERSGTRTTNSPPGLFFQHAGHRDKVVDFHWNASDPWTIVSVSDDCQSTGGGGTLQIWRMSDLIYRPEEEVLEELEKFKSHILTCAPKT</sequence>
<dbReference type="PANTHER" id="PTHR22850">
    <property type="entry name" value="WD40 REPEAT FAMILY"/>
    <property type="match status" value="1"/>
</dbReference>
<keyword evidence="2" id="KW-0677">Repeat</keyword>
<feature type="compositionally biased region" description="Low complexity" evidence="4">
    <location>
        <begin position="173"/>
        <end position="192"/>
    </location>
</feature>
<keyword evidence="6" id="KW-1185">Reference proteome</keyword>
<evidence type="ECO:0000256" key="2">
    <source>
        <dbReference type="ARBA" id="ARBA00022737"/>
    </source>
</evidence>
<evidence type="ECO:0000313" key="5">
    <source>
        <dbReference type="EMBL" id="KAH0466678.1"/>
    </source>
</evidence>
<dbReference type="InterPro" id="IPR015943">
    <property type="entry name" value="WD40/YVTN_repeat-like_dom_sf"/>
</dbReference>
<comment type="caution">
    <text evidence="5">The sequence shown here is derived from an EMBL/GenBank/DDBJ whole genome shotgun (WGS) entry which is preliminary data.</text>
</comment>
<evidence type="ECO:0000313" key="6">
    <source>
        <dbReference type="Proteomes" id="UP000775213"/>
    </source>
</evidence>
<feature type="repeat" description="WD" evidence="3">
    <location>
        <begin position="248"/>
        <end position="281"/>
    </location>
</feature>
<organism evidence="5 6">
    <name type="scientific">Dendrobium chrysotoxum</name>
    <name type="common">Orchid</name>
    <dbReference type="NCBI Taxonomy" id="161865"/>
    <lineage>
        <taxon>Eukaryota</taxon>
        <taxon>Viridiplantae</taxon>
        <taxon>Streptophyta</taxon>
        <taxon>Embryophyta</taxon>
        <taxon>Tracheophyta</taxon>
        <taxon>Spermatophyta</taxon>
        <taxon>Magnoliopsida</taxon>
        <taxon>Liliopsida</taxon>
        <taxon>Asparagales</taxon>
        <taxon>Orchidaceae</taxon>
        <taxon>Epidendroideae</taxon>
        <taxon>Malaxideae</taxon>
        <taxon>Dendrobiinae</taxon>
        <taxon>Dendrobium</taxon>
    </lineage>
</organism>
<dbReference type="Pfam" id="PF00400">
    <property type="entry name" value="WD40"/>
    <property type="match status" value="4"/>
</dbReference>
<evidence type="ECO:0000256" key="4">
    <source>
        <dbReference type="SAM" id="MobiDB-lite"/>
    </source>
</evidence>
<evidence type="ECO:0000256" key="3">
    <source>
        <dbReference type="PROSITE-ProRule" id="PRU00221"/>
    </source>
</evidence>
<dbReference type="SMART" id="SM00320">
    <property type="entry name" value="WD40"/>
    <property type="match status" value="5"/>
</dbReference>
<keyword evidence="1 3" id="KW-0853">WD repeat</keyword>
<gene>
    <name evidence="5" type="ORF">IEQ34_003916</name>
</gene>
<feature type="repeat" description="WD" evidence="3">
    <location>
        <begin position="203"/>
        <end position="245"/>
    </location>
</feature>
<dbReference type="Gene3D" id="2.130.10.10">
    <property type="entry name" value="YVTN repeat-like/Quinoprotein amine dehydrogenase"/>
    <property type="match status" value="1"/>
</dbReference>
<reference evidence="5 6" key="1">
    <citation type="journal article" date="2021" name="Hortic Res">
        <title>Chromosome-scale assembly of the Dendrobium chrysotoxum genome enhances the understanding of orchid evolution.</title>
        <authorList>
            <person name="Zhang Y."/>
            <person name="Zhang G.Q."/>
            <person name="Zhang D."/>
            <person name="Liu X.D."/>
            <person name="Xu X.Y."/>
            <person name="Sun W.H."/>
            <person name="Yu X."/>
            <person name="Zhu X."/>
            <person name="Wang Z.W."/>
            <person name="Zhao X."/>
            <person name="Zhong W.Y."/>
            <person name="Chen H."/>
            <person name="Yin W.L."/>
            <person name="Huang T."/>
            <person name="Niu S.C."/>
            <person name="Liu Z.J."/>
        </authorList>
    </citation>
    <scope>NUCLEOTIDE SEQUENCE [LARGE SCALE GENOMIC DNA]</scope>
    <source>
        <strain evidence="5">Lindl</strain>
    </source>
</reference>
<feature type="region of interest" description="Disordered" evidence="4">
    <location>
        <begin position="171"/>
        <end position="202"/>
    </location>
</feature>
<dbReference type="PROSITE" id="PS50082">
    <property type="entry name" value="WD_REPEATS_2"/>
    <property type="match status" value="2"/>
</dbReference>
<dbReference type="InterPro" id="IPR050459">
    <property type="entry name" value="WD_repeat_RBAP46/RBAP48/MSI1"/>
</dbReference>
<proteinExistence type="predicted"/>
<dbReference type="AlphaFoldDB" id="A0AAV7HF69"/>
<accession>A0AAV7HF69</accession>
<dbReference type="SUPFAM" id="SSF50978">
    <property type="entry name" value="WD40 repeat-like"/>
    <property type="match status" value="1"/>
</dbReference>
<protein>
    <recommendedName>
        <fullName evidence="7">WD-40 repeat-containing protein MSI4</fullName>
    </recommendedName>
</protein>
<name>A0AAV7HF69_DENCH</name>
<dbReference type="InterPro" id="IPR036322">
    <property type="entry name" value="WD40_repeat_dom_sf"/>
</dbReference>
<dbReference type="InterPro" id="IPR001680">
    <property type="entry name" value="WD40_rpt"/>
</dbReference>
<dbReference type="EMBL" id="JAGFBR010000005">
    <property type="protein sequence ID" value="KAH0466678.1"/>
    <property type="molecule type" value="Genomic_DNA"/>
</dbReference>
<dbReference type="Proteomes" id="UP000775213">
    <property type="component" value="Unassembled WGS sequence"/>
</dbReference>